<comment type="catalytic activity">
    <reaction evidence="3">
        <text>N-terminal L-alanyl-[ribosomal protein bS18] + acetyl-CoA = N-terminal N(alpha)-acetyl-L-alanyl-[ribosomal protein bS18] + CoA + H(+)</text>
        <dbReference type="Rhea" id="RHEA:43756"/>
        <dbReference type="Rhea" id="RHEA-COMP:10676"/>
        <dbReference type="Rhea" id="RHEA-COMP:10677"/>
        <dbReference type="ChEBI" id="CHEBI:15378"/>
        <dbReference type="ChEBI" id="CHEBI:57287"/>
        <dbReference type="ChEBI" id="CHEBI:57288"/>
        <dbReference type="ChEBI" id="CHEBI:64718"/>
        <dbReference type="ChEBI" id="CHEBI:83683"/>
        <dbReference type="EC" id="2.3.1.266"/>
    </reaction>
</comment>
<dbReference type="CDD" id="cd04301">
    <property type="entry name" value="NAT_SF"/>
    <property type="match status" value="1"/>
</dbReference>
<evidence type="ECO:0000259" key="4">
    <source>
        <dbReference type="PROSITE" id="PS51186"/>
    </source>
</evidence>
<dbReference type="GO" id="GO:0005737">
    <property type="term" value="C:cytoplasm"/>
    <property type="evidence" value="ECO:0007669"/>
    <property type="project" value="UniProtKB-SubCell"/>
</dbReference>
<evidence type="ECO:0000256" key="1">
    <source>
        <dbReference type="ARBA" id="ARBA00022679"/>
    </source>
</evidence>
<dbReference type="PROSITE" id="PS51186">
    <property type="entry name" value="GNAT"/>
    <property type="match status" value="1"/>
</dbReference>
<dbReference type="AlphaFoldDB" id="A0A5B1LQU3"/>
<dbReference type="InterPro" id="IPR050832">
    <property type="entry name" value="Bact_Acetyltransf"/>
</dbReference>
<comment type="similarity">
    <text evidence="3">Belongs to the acetyltransferase family. RimI subfamily.</text>
</comment>
<gene>
    <name evidence="5" type="primary">rimI</name>
    <name evidence="5" type="ORF">F0U44_03045</name>
</gene>
<accession>A0A5B1LQU3</accession>
<evidence type="ECO:0000313" key="5">
    <source>
        <dbReference type="EMBL" id="KAA1422050.1"/>
    </source>
</evidence>
<comment type="subcellular location">
    <subcellularLocation>
        <location evidence="3">Cytoplasm</location>
    </subcellularLocation>
</comment>
<reference evidence="5 6" key="2">
    <citation type="submission" date="2019-09" db="EMBL/GenBank/DDBJ databases">
        <authorList>
            <person name="Jin C."/>
        </authorList>
    </citation>
    <scope>NUCLEOTIDE SEQUENCE [LARGE SCALE GENOMIC DNA]</scope>
    <source>
        <strain evidence="5 6">BN130099</strain>
    </source>
</reference>
<keyword evidence="2" id="KW-0012">Acyltransferase</keyword>
<dbReference type="GO" id="GO:0008999">
    <property type="term" value="F:protein-N-terminal-alanine acetyltransferase activity"/>
    <property type="evidence" value="ECO:0007669"/>
    <property type="project" value="UniProtKB-EC"/>
</dbReference>
<comment type="caution">
    <text evidence="5">The sequence shown here is derived from an EMBL/GenBank/DDBJ whole genome shotgun (WGS) entry which is preliminary data.</text>
</comment>
<protein>
    <recommendedName>
        <fullName evidence="3">[Ribosomal protein bS18]-alanine N-acetyltransferase</fullName>
        <ecNumber evidence="3">2.3.1.266</ecNumber>
    </recommendedName>
</protein>
<keyword evidence="3" id="KW-0963">Cytoplasm</keyword>
<feature type="domain" description="N-acetyltransferase" evidence="4">
    <location>
        <begin position="1"/>
        <end position="145"/>
    </location>
</feature>
<reference evidence="5 6" key="1">
    <citation type="submission" date="2019-09" db="EMBL/GenBank/DDBJ databases">
        <title>Nocardioides panacisoli sp. nov., isolated from the soil of a ginseng field.</title>
        <authorList>
            <person name="Cho C."/>
        </authorList>
    </citation>
    <scope>NUCLEOTIDE SEQUENCE [LARGE SCALE GENOMIC DNA]</scope>
    <source>
        <strain evidence="5 6">BN130099</strain>
    </source>
</reference>
<evidence type="ECO:0000256" key="2">
    <source>
        <dbReference type="ARBA" id="ARBA00023315"/>
    </source>
</evidence>
<evidence type="ECO:0000256" key="3">
    <source>
        <dbReference type="RuleBase" id="RU363094"/>
    </source>
</evidence>
<dbReference type="Gene3D" id="3.40.630.30">
    <property type="match status" value="1"/>
</dbReference>
<keyword evidence="1 5" id="KW-0808">Transferase</keyword>
<name>A0A5B1LQU3_9ACTN</name>
<comment type="function">
    <text evidence="3">Acetylates the N-terminal alanine of ribosomal protein bS18.</text>
</comment>
<dbReference type="Pfam" id="PF00583">
    <property type="entry name" value="Acetyltransf_1"/>
    <property type="match status" value="1"/>
</dbReference>
<keyword evidence="6" id="KW-1185">Reference proteome</keyword>
<dbReference type="InterPro" id="IPR006464">
    <property type="entry name" value="AcTrfase_RimI/Ard1"/>
</dbReference>
<dbReference type="SUPFAM" id="SSF55729">
    <property type="entry name" value="Acyl-CoA N-acyltransferases (Nat)"/>
    <property type="match status" value="1"/>
</dbReference>
<proteinExistence type="inferred from homology"/>
<evidence type="ECO:0000313" key="6">
    <source>
        <dbReference type="Proteomes" id="UP000325003"/>
    </source>
</evidence>
<dbReference type="EC" id="2.3.1.266" evidence="3"/>
<sequence>MRRAALGDIDAIVDLEETAFPADPWSSVLIEEAVAGLLPTTTFLVAEIAARWVGYAAVSVVQDVAELQRIATVVAARRTGVADALIDAVDAHAGERGAERLLLEVREANVAARALYAGAGFTEIARRPRYYRDGTDAIVLERSVRMTP</sequence>
<dbReference type="InterPro" id="IPR000182">
    <property type="entry name" value="GNAT_dom"/>
</dbReference>
<dbReference type="PANTHER" id="PTHR43877">
    <property type="entry name" value="AMINOALKYLPHOSPHONATE N-ACETYLTRANSFERASE-RELATED-RELATED"/>
    <property type="match status" value="1"/>
</dbReference>
<organism evidence="5 6">
    <name type="scientific">Nocardioides humilatus</name>
    <dbReference type="NCBI Taxonomy" id="2607660"/>
    <lineage>
        <taxon>Bacteria</taxon>
        <taxon>Bacillati</taxon>
        <taxon>Actinomycetota</taxon>
        <taxon>Actinomycetes</taxon>
        <taxon>Propionibacteriales</taxon>
        <taxon>Nocardioidaceae</taxon>
        <taxon>Nocardioides</taxon>
    </lineage>
</organism>
<dbReference type="NCBIfam" id="TIGR01575">
    <property type="entry name" value="rimI"/>
    <property type="match status" value="1"/>
</dbReference>
<dbReference type="EMBL" id="VUJV01000001">
    <property type="protein sequence ID" value="KAA1422050.1"/>
    <property type="molecule type" value="Genomic_DNA"/>
</dbReference>
<dbReference type="InterPro" id="IPR016181">
    <property type="entry name" value="Acyl_CoA_acyltransferase"/>
</dbReference>
<dbReference type="Proteomes" id="UP000325003">
    <property type="component" value="Unassembled WGS sequence"/>
</dbReference>